<organism evidence="2 3">
    <name type="scientific">Nannocystis punicea</name>
    <dbReference type="NCBI Taxonomy" id="2995304"/>
    <lineage>
        <taxon>Bacteria</taxon>
        <taxon>Pseudomonadati</taxon>
        <taxon>Myxococcota</taxon>
        <taxon>Polyangia</taxon>
        <taxon>Nannocystales</taxon>
        <taxon>Nannocystaceae</taxon>
        <taxon>Nannocystis</taxon>
    </lineage>
</organism>
<dbReference type="InterPro" id="IPR001387">
    <property type="entry name" value="Cro/C1-type_HTH"/>
</dbReference>
<dbReference type="SMART" id="SM00530">
    <property type="entry name" value="HTH_XRE"/>
    <property type="match status" value="1"/>
</dbReference>
<evidence type="ECO:0000313" key="3">
    <source>
        <dbReference type="Proteomes" id="UP001164459"/>
    </source>
</evidence>
<sequence length="254" mass="29417">MIRIEPMTDADRILAALRQILREQGLTYAELARRLHLSEVTVKRMFSGRRISLERLQRACDAVGVSLFDLGRRARAQAEAEPYRLTIAQERRLVADVGLFYFFWMIVHRHGLASICRRYRVPLERARQWLGELDRMEIIELRPGDRFTLKVPSNVVWNEDGPIERLIVARSLPVFMQRRFRREDEYFRFVVAKLTPESIAAFRARLREVAEQIFQQSVDIDAMRSDSRTIGAVVAFGPADFSLRNVVVGARAAT</sequence>
<feature type="domain" description="HTH cro/C1-type" evidence="1">
    <location>
        <begin position="17"/>
        <end position="70"/>
    </location>
</feature>
<dbReference type="SUPFAM" id="SSF47413">
    <property type="entry name" value="lambda repressor-like DNA-binding domains"/>
    <property type="match status" value="1"/>
</dbReference>
<dbReference type="Gene3D" id="1.10.260.40">
    <property type="entry name" value="lambda repressor-like DNA-binding domains"/>
    <property type="match status" value="1"/>
</dbReference>
<dbReference type="Proteomes" id="UP001164459">
    <property type="component" value="Chromosome"/>
</dbReference>
<reference evidence="2" key="1">
    <citation type="submission" date="2022-11" db="EMBL/GenBank/DDBJ databases">
        <title>Minimal conservation of predation-associated metabolite biosynthetic gene clusters underscores biosynthetic potential of Myxococcota including descriptions for ten novel species: Archangium lansinium sp. nov., Myxococcus landrumus sp. nov., Nannocystis bai.</title>
        <authorList>
            <person name="Ahearne A."/>
            <person name="Stevens C."/>
            <person name="Dowd S."/>
        </authorList>
    </citation>
    <scope>NUCLEOTIDE SEQUENCE</scope>
    <source>
        <strain evidence="2">Fl3</strain>
    </source>
</reference>
<evidence type="ECO:0000259" key="1">
    <source>
        <dbReference type="PROSITE" id="PS50943"/>
    </source>
</evidence>
<name>A0ABY7GV49_9BACT</name>
<proteinExistence type="predicted"/>
<dbReference type="Pfam" id="PF01381">
    <property type="entry name" value="HTH_3"/>
    <property type="match status" value="1"/>
</dbReference>
<dbReference type="InterPro" id="IPR010982">
    <property type="entry name" value="Lambda_DNA-bd_dom_sf"/>
</dbReference>
<protein>
    <submittedName>
        <fullName evidence="2">Helix-turn-helix transcriptional regulator</fullName>
    </submittedName>
</protein>
<accession>A0ABY7GV49</accession>
<gene>
    <name evidence="2" type="ORF">O0S08_32005</name>
</gene>
<dbReference type="PROSITE" id="PS50943">
    <property type="entry name" value="HTH_CROC1"/>
    <property type="match status" value="1"/>
</dbReference>
<dbReference type="RefSeq" id="WP_269033164.1">
    <property type="nucleotide sequence ID" value="NZ_CP114040.1"/>
</dbReference>
<evidence type="ECO:0000313" key="2">
    <source>
        <dbReference type="EMBL" id="WAS90837.1"/>
    </source>
</evidence>
<dbReference type="EMBL" id="CP114040">
    <property type="protein sequence ID" value="WAS90837.1"/>
    <property type="molecule type" value="Genomic_DNA"/>
</dbReference>
<dbReference type="CDD" id="cd00093">
    <property type="entry name" value="HTH_XRE"/>
    <property type="match status" value="1"/>
</dbReference>
<keyword evidence="3" id="KW-1185">Reference proteome</keyword>